<dbReference type="AlphaFoldDB" id="A0A1W0WZQ8"/>
<keyword evidence="2" id="KW-1185">Reference proteome</keyword>
<gene>
    <name evidence="1" type="ORF">BV898_05471</name>
</gene>
<organism evidence="1 2">
    <name type="scientific">Hypsibius exemplaris</name>
    <name type="common">Freshwater tardigrade</name>
    <dbReference type="NCBI Taxonomy" id="2072580"/>
    <lineage>
        <taxon>Eukaryota</taxon>
        <taxon>Metazoa</taxon>
        <taxon>Ecdysozoa</taxon>
        <taxon>Tardigrada</taxon>
        <taxon>Eutardigrada</taxon>
        <taxon>Parachela</taxon>
        <taxon>Hypsibioidea</taxon>
        <taxon>Hypsibiidae</taxon>
        <taxon>Hypsibius</taxon>
    </lineage>
</organism>
<name>A0A1W0WZQ8_HYPEX</name>
<dbReference type="Proteomes" id="UP000192578">
    <property type="component" value="Unassembled WGS sequence"/>
</dbReference>
<proteinExistence type="predicted"/>
<reference evidence="2" key="1">
    <citation type="submission" date="2017-01" db="EMBL/GenBank/DDBJ databases">
        <title>Comparative genomics of anhydrobiosis in the tardigrade Hypsibius dujardini.</title>
        <authorList>
            <person name="Yoshida Y."/>
            <person name="Koutsovoulos G."/>
            <person name="Laetsch D."/>
            <person name="Stevens L."/>
            <person name="Kumar S."/>
            <person name="Horikawa D."/>
            <person name="Ishino K."/>
            <person name="Komine S."/>
            <person name="Tomita M."/>
            <person name="Blaxter M."/>
            <person name="Arakawa K."/>
        </authorList>
    </citation>
    <scope>NUCLEOTIDE SEQUENCE [LARGE SCALE GENOMIC DNA]</scope>
    <source>
        <strain evidence="2">Z151</strain>
    </source>
</reference>
<evidence type="ECO:0000313" key="2">
    <source>
        <dbReference type="Proteomes" id="UP000192578"/>
    </source>
</evidence>
<comment type="caution">
    <text evidence="1">The sequence shown here is derived from an EMBL/GenBank/DDBJ whole genome shotgun (WGS) entry which is preliminary data.</text>
</comment>
<sequence>MVNAHKEPVFQLPKEIDEALRMFVRSFIMDHIPQDSDTFVTYAANYFNAKKQTEFGVPWPCGAPFKRTLAQ</sequence>
<accession>A0A1W0WZQ8</accession>
<protein>
    <submittedName>
        <fullName evidence="1">Uncharacterized protein</fullName>
    </submittedName>
</protein>
<evidence type="ECO:0000313" key="1">
    <source>
        <dbReference type="EMBL" id="OQV20655.1"/>
    </source>
</evidence>
<dbReference type="EMBL" id="MTYJ01000029">
    <property type="protein sequence ID" value="OQV20655.1"/>
    <property type="molecule type" value="Genomic_DNA"/>
</dbReference>